<protein>
    <recommendedName>
        <fullName evidence="4">Type II secretion system protein GspG C-terminal domain-containing protein</fullName>
    </recommendedName>
</protein>
<evidence type="ECO:0000256" key="1">
    <source>
        <dbReference type="SAM" id="Phobius"/>
    </source>
</evidence>
<dbReference type="AlphaFoldDB" id="A0A0R0BZB3"/>
<keyword evidence="1" id="KW-1133">Transmembrane helix</keyword>
<organism evidence="2 3">
    <name type="scientific">Stenotrophomonas humi</name>
    <dbReference type="NCBI Taxonomy" id="405444"/>
    <lineage>
        <taxon>Bacteria</taxon>
        <taxon>Pseudomonadati</taxon>
        <taxon>Pseudomonadota</taxon>
        <taxon>Gammaproteobacteria</taxon>
        <taxon>Lysobacterales</taxon>
        <taxon>Lysobacteraceae</taxon>
        <taxon>Stenotrophomonas</taxon>
    </lineage>
</organism>
<sequence length="142" mass="15954">MSRTAWGTRVLWATGIVTALAVAAGVWVIDSPSQQRLKRMDDARVSDLRTLEIAARNYWRENDTLPPNIGTLISQPGMELTWKDPAGGPDYRYRPLDATHYELCAQFATDSADGQRRGLVNEWAHPAGNHCFRRAISEKDNE</sequence>
<gene>
    <name evidence="2" type="ORF">ABB26_15735</name>
</gene>
<name>A0A0R0BZB3_9GAMM</name>
<accession>A0A0R0BZB3</accession>
<dbReference type="Proteomes" id="UP000050864">
    <property type="component" value="Unassembled WGS sequence"/>
</dbReference>
<dbReference type="EMBL" id="LDJI01000029">
    <property type="protein sequence ID" value="KRG62725.1"/>
    <property type="molecule type" value="Genomic_DNA"/>
</dbReference>
<keyword evidence="1" id="KW-0812">Transmembrane</keyword>
<evidence type="ECO:0008006" key="4">
    <source>
        <dbReference type="Google" id="ProtNLM"/>
    </source>
</evidence>
<comment type="caution">
    <text evidence="2">The sequence shown here is derived from an EMBL/GenBank/DDBJ whole genome shotgun (WGS) entry which is preliminary data.</text>
</comment>
<reference evidence="2 3" key="1">
    <citation type="submission" date="2015-05" db="EMBL/GenBank/DDBJ databases">
        <title>Genome sequencing and analysis of members of genus Stenotrophomonas.</title>
        <authorList>
            <person name="Patil P.P."/>
            <person name="Midha S."/>
            <person name="Patil P.B."/>
        </authorList>
    </citation>
    <scope>NUCLEOTIDE SEQUENCE [LARGE SCALE GENOMIC DNA]</scope>
    <source>
        <strain evidence="2 3">DSM 18929</strain>
    </source>
</reference>
<evidence type="ECO:0000313" key="2">
    <source>
        <dbReference type="EMBL" id="KRG62725.1"/>
    </source>
</evidence>
<dbReference type="STRING" id="405444.ABB26_15735"/>
<keyword evidence="3" id="KW-1185">Reference proteome</keyword>
<dbReference type="PATRIC" id="fig|405444.3.peg.2259"/>
<keyword evidence="1" id="KW-0472">Membrane</keyword>
<dbReference type="OrthoDB" id="532576at2"/>
<feature type="transmembrane region" description="Helical" evidence="1">
    <location>
        <begin position="6"/>
        <end position="29"/>
    </location>
</feature>
<evidence type="ECO:0000313" key="3">
    <source>
        <dbReference type="Proteomes" id="UP000050864"/>
    </source>
</evidence>
<proteinExistence type="predicted"/>
<dbReference type="RefSeq" id="WP_057635642.1">
    <property type="nucleotide sequence ID" value="NZ_LDJI01000029.1"/>
</dbReference>